<protein>
    <submittedName>
        <fullName evidence="2">Putative membrane protein</fullName>
    </submittedName>
</protein>
<evidence type="ECO:0000313" key="3">
    <source>
        <dbReference type="EMBL" id="EJZ82866.1"/>
    </source>
</evidence>
<keyword evidence="1" id="KW-1133">Transmembrane helix</keyword>
<comment type="caution">
    <text evidence="2">The sequence shown here is derived from an EMBL/GenBank/DDBJ whole genome shotgun (WGS) entry which is preliminary data.</text>
</comment>
<dbReference type="Proteomes" id="UP000006078">
    <property type="component" value="Unassembled WGS sequence"/>
</dbReference>
<dbReference type="eggNOG" id="COG3162">
    <property type="taxonomic scope" value="Bacteria"/>
</dbReference>
<dbReference type="AlphaFoldDB" id="I7JVM0"/>
<dbReference type="RefSeq" id="WP_004600079.1">
    <property type="nucleotide sequence ID" value="NZ_HF541865.1"/>
</dbReference>
<name>I7JVM0_9CORY</name>
<proteinExistence type="predicted"/>
<dbReference type="EMBL" id="CAJZ01000040">
    <property type="protein sequence ID" value="CCI83071.1"/>
    <property type="molecule type" value="Genomic_DNA"/>
</dbReference>
<keyword evidence="1" id="KW-0472">Membrane</keyword>
<evidence type="ECO:0000313" key="4">
    <source>
        <dbReference type="Proteomes" id="UP000006078"/>
    </source>
</evidence>
<reference evidence="3 4" key="2">
    <citation type="submission" date="2012-08" db="EMBL/GenBank/DDBJ databases">
        <title>The Genome Sequence of Turicella otitidis ATCC 51513.</title>
        <authorList>
            <consortium name="The Broad Institute Genome Sequencing Platform"/>
            <person name="Earl A."/>
            <person name="Ward D."/>
            <person name="Feldgarden M."/>
            <person name="Gevers D."/>
            <person name="Huys G."/>
            <person name="Walker B."/>
            <person name="Young S.K."/>
            <person name="Zeng Q."/>
            <person name="Gargeya S."/>
            <person name="Fitzgerald M."/>
            <person name="Haas B."/>
            <person name="Abouelleil A."/>
            <person name="Alvarado L."/>
            <person name="Arachchi H.M."/>
            <person name="Berlin A.M."/>
            <person name="Chapman S.B."/>
            <person name="Goldberg J."/>
            <person name="Griggs A."/>
            <person name="Gujja S."/>
            <person name="Hansen M."/>
            <person name="Howarth C."/>
            <person name="Imamovic A."/>
            <person name="Larimer J."/>
            <person name="McCowen C."/>
            <person name="Montmayeur A."/>
            <person name="Murphy C."/>
            <person name="Neiman D."/>
            <person name="Pearson M."/>
            <person name="Priest M."/>
            <person name="Roberts A."/>
            <person name="Saif S."/>
            <person name="Shea T."/>
            <person name="Sisk P."/>
            <person name="Sykes S."/>
            <person name="Wortman J."/>
            <person name="Nusbaum C."/>
            <person name="Birren B."/>
        </authorList>
    </citation>
    <scope>NUCLEOTIDE SEQUENCE [LARGE SCALE GENOMIC DNA]</scope>
    <source>
        <strain evidence="3 4">ATCC 51513</strain>
    </source>
</reference>
<dbReference type="PANTHER" id="PTHR38441:SF1">
    <property type="entry name" value="MEMBRANE PROTEIN"/>
    <property type="match status" value="1"/>
</dbReference>
<dbReference type="STRING" id="29321.AAV33_06130"/>
<dbReference type="Pfam" id="PF04341">
    <property type="entry name" value="DUF485"/>
    <property type="match status" value="1"/>
</dbReference>
<keyword evidence="4" id="KW-1185">Reference proteome</keyword>
<dbReference type="OrthoDB" id="3543412at2"/>
<sequence length="113" mass="12719">MTVSYSDVSPPAVDYVAIQHSPEFRRLRSTIKSFTFPVTALGLVWFYGYSILAIYRPDLYAVSVFGYVNVGIVLGLAQFATTFLITWAYMRFANRRVEPQQAAIRAQVAGEAR</sequence>
<dbReference type="PANTHER" id="PTHR38441">
    <property type="entry name" value="INTEGRAL MEMBRANE PROTEIN-RELATED"/>
    <property type="match status" value="1"/>
</dbReference>
<evidence type="ECO:0000256" key="1">
    <source>
        <dbReference type="SAM" id="Phobius"/>
    </source>
</evidence>
<dbReference type="PATRIC" id="fig|883169.3.peg.178"/>
<feature type="transmembrane region" description="Helical" evidence="1">
    <location>
        <begin position="67"/>
        <end position="90"/>
    </location>
</feature>
<feature type="transmembrane region" description="Helical" evidence="1">
    <location>
        <begin position="34"/>
        <end position="55"/>
    </location>
</feature>
<dbReference type="Proteomes" id="UP000011016">
    <property type="component" value="Unassembled WGS sequence"/>
</dbReference>
<dbReference type="EMBL" id="AHAE01000013">
    <property type="protein sequence ID" value="EJZ82866.1"/>
    <property type="molecule type" value="Genomic_DNA"/>
</dbReference>
<reference evidence="2 5" key="1">
    <citation type="journal article" date="2012" name="J. Bacteriol.">
        <title>Draft Genome Sequence of Turicella otitidis ATCC 51513, Isolated from Middle Ear Fluid from a Child with Otitis Media.</title>
        <authorList>
            <person name="Brinkrolf K."/>
            <person name="Schneider J."/>
            <person name="Knecht M."/>
            <person name="Ruckert C."/>
            <person name="Tauch A."/>
        </authorList>
    </citation>
    <scope>NUCLEOTIDE SEQUENCE [LARGE SCALE GENOMIC DNA]</scope>
    <source>
        <strain evidence="2 5">ATCC 51513</strain>
    </source>
</reference>
<dbReference type="HOGENOM" id="CLU_123372_1_0_11"/>
<accession>I7JVM0</accession>
<organism evidence="2 5">
    <name type="scientific">Corynebacterium otitidis ATCC 51513</name>
    <dbReference type="NCBI Taxonomy" id="883169"/>
    <lineage>
        <taxon>Bacteria</taxon>
        <taxon>Bacillati</taxon>
        <taxon>Actinomycetota</taxon>
        <taxon>Actinomycetes</taxon>
        <taxon>Mycobacteriales</taxon>
        <taxon>Corynebacteriaceae</taxon>
        <taxon>Corynebacterium</taxon>
    </lineage>
</organism>
<evidence type="ECO:0000313" key="2">
    <source>
        <dbReference type="EMBL" id="CCI83071.1"/>
    </source>
</evidence>
<gene>
    <name evidence="2" type="ORF">BN46_0323</name>
    <name evidence="3" type="ORF">HMPREF9719_00189</name>
</gene>
<keyword evidence="1" id="KW-0812">Transmembrane</keyword>
<evidence type="ECO:0000313" key="5">
    <source>
        <dbReference type="Proteomes" id="UP000011016"/>
    </source>
</evidence>
<dbReference type="InterPro" id="IPR007436">
    <property type="entry name" value="DUF485"/>
</dbReference>